<organism evidence="1 2">
    <name type="scientific">Trema orientale</name>
    <name type="common">Charcoal tree</name>
    <name type="synonym">Celtis orientalis</name>
    <dbReference type="NCBI Taxonomy" id="63057"/>
    <lineage>
        <taxon>Eukaryota</taxon>
        <taxon>Viridiplantae</taxon>
        <taxon>Streptophyta</taxon>
        <taxon>Embryophyta</taxon>
        <taxon>Tracheophyta</taxon>
        <taxon>Spermatophyta</taxon>
        <taxon>Magnoliopsida</taxon>
        <taxon>eudicotyledons</taxon>
        <taxon>Gunneridae</taxon>
        <taxon>Pentapetalae</taxon>
        <taxon>rosids</taxon>
        <taxon>fabids</taxon>
        <taxon>Rosales</taxon>
        <taxon>Cannabaceae</taxon>
        <taxon>Trema</taxon>
    </lineage>
</organism>
<name>A0A2P5FIQ9_TREOI</name>
<dbReference type="InParanoid" id="A0A2P5FIQ9"/>
<dbReference type="EMBL" id="JXTC01000030">
    <property type="protein sequence ID" value="PON97656.1"/>
    <property type="molecule type" value="Genomic_DNA"/>
</dbReference>
<sequence length="107" mass="12403">MTTSGETEHCSGVDENSMKALWATIDGLEHRLDSFNRESQQCFDDLTGDMWLVLTEIRDGGSTERDDSRQWARDFPQNLALAYCVRNQRDMGQFQRFVDPENERCGY</sequence>
<gene>
    <name evidence="1" type="ORF">TorRG33x02_065660</name>
</gene>
<dbReference type="AlphaFoldDB" id="A0A2P5FIQ9"/>
<dbReference type="Proteomes" id="UP000237000">
    <property type="component" value="Unassembled WGS sequence"/>
</dbReference>
<reference evidence="2" key="1">
    <citation type="submission" date="2016-06" db="EMBL/GenBank/DDBJ databases">
        <title>Parallel loss of symbiosis genes in relatives of nitrogen-fixing non-legume Parasponia.</title>
        <authorList>
            <person name="Van Velzen R."/>
            <person name="Holmer R."/>
            <person name="Bu F."/>
            <person name="Rutten L."/>
            <person name="Van Zeijl A."/>
            <person name="Liu W."/>
            <person name="Santuari L."/>
            <person name="Cao Q."/>
            <person name="Sharma T."/>
            <person name="Shen D."/>
            <person name="Roswanjaya Y."/>
            <person name="Wardhani T."/>
            <person name="Kalhor M.S."/>
            <person name="Jansen J."/>
            <person name="Van den Hoogen J."/>
            <person name="Gungor B."/>
            <person name="Hartog M."/>
            <person name="Hontelez J."/>
            <person name="Verver J."/>
            <person name="Yang W.-C."/>
            <person name="Schijlen E."/>
            <person name="Repin R."/>
            <person name="Schilthuizen M."/>
            <person name="Schranz E."/>
            <person name="Heidstra R."/>
            <person name="Miyata K."/>
            <person name="Fedorova E."/>
            <person name="Kohlen W."/>
            <person name="Bisseling T."/>
            <person name="Smit S."/>
            <person name="Geurts R."/>
        </authorList>
    </citation>
    <scope>NUCLEOTIDE SEQUENCE [LARGE SCALE GENOMIC DNA]</scope>
    <source>
        <strain evidence="2">cv. RG33-2</strain>
    </source>
</reference>
<comment type="caution">
    <text evidence="1">The sequence shown here is derived from an EMBL/GenBank/DDBJ whole genome shotgun (WGS) entry which is preliminary data.</text>
</comment>
<protein>
    <submittedName>
        <fullName evidence="1">Uncharacterized protein</fullName>
    </submittedName>
</protein>
<keyword evidence="2" id="KW-1185">Reference proteome</keyword>
<evidence type="ECO:0000313" key="1">
    <source>
        <dbReference type="EMBL" id="PON97656.1"/>
    </source>
</evidence>
<accession>A0A2P5FIQ9</accession>
<proteinExistence type="predicted"/>
<evidence type="ECO:0000313" key="2">
    <source>
        <dbReference type="Proteomes" id="UP000237000"/>
    </source>
</evidence>